<gene>
    <name evidence="2" type="ORF">FH972_002609</name>
</gene>
<keyword evidence="1" id="KW-1133">Transmembrane helix</keyword>
<dbReference type="PANTHER" id="PTHR34741:SF2">
    <property type="entry name" value="VESICLE TRANSPORT PROTEIN"/>
    <property type="match status" value="1"/>
</dbReference>
<dbReference type="PANTHER" id="PTHR34741">
    <property type="entry name" value="IMAP FAMILY MEMBER 1, PUTATIVE-RELATED"/>
    <property type="match status" value="1"/>
</dbReference>
<name>A0A5N6QIU2_9ROSI</name>
<keyword evidence="1" id="KW-0472">Membrane</keyword>
<sequence>MRIFTHLSQHVQKFLPQPPQDVETGAQTLDLEVVHSHMVTFCLASAPAIALTYAQIHSKFSPIFHMVSFKFLLCVASFLVSKFMKLKFPVIARVLDLVSLFFAVTAFVTFITIPFPLYLQMGWGGFPCSGLSICEQEMLFRQNDVTIIYVQ</sequence>
<keyword evidence="3" id="KW-1185">Reference proteome</keyword>
<evidence type="ECO:0000313" key="3">
    <source>
        <dbReference type="Proteomes" id="UP000327013"/>
    </source>
</evidence>
<feature type="transmembrane region" description="Helical" evidence="1">
    <location>
        <begin position="63"/>
        <end position="80"/>
    </location>
</feature>
<feature type="transmembrane region" description="Helical" evidence="1">
    <location>
        <begin position="100"/>
        <end position="119"/>
    </location>
</feature>
<keyword evidence="1" id="KW-0812">Transmembrane</keyword>
<reference evidence="2 3" key="1">
    <citation type="submission" date="2019-06" db="EMBL/GenBank/DDBJ databases">
        <title>A chromosomal-level reference genome of Carpinus fangiana (Coryloideae, Betulaceae).</title>
        <authorList>
            <person name="Yang X."/>
            <person name="Wang Z."/>
            <person name="Zhang L."/>
            <person name="Hao G."/>
            <person name="Liu J."/>
            <person name="Yang Y."/>
        </authorList>
    </citation>
    <scope>NUCLEOTIDE SEQUENCE [LARGE SCALE GENOMIC DNA]</scope>
    <source>
        <strain evidence="2">Cfa_2016G</strain>
        <tissue evidence="2">Leaf</tissue>
    </source>
</reference>
<dbReference type="Proteomes" id="UP000327013">
    <property type="component" value="Chromosome 1"/>
</dbReference>
<feature type="transmembrane region" description="Helical" evidence="1">
    <location>
        <begin position="38"/>
        <end position="56"/>
    </location>
</feature>
<evidence type="ECO:0000256" key="1">
    <source>
        <dbReference type="SAM" id="Phobius"/>
    </source>
</evidence>
<evidence type="ECO:0000313" key="2">
    <source>
        <dbReference type="EMBL" id="KAE7998030.1"/>
    </source>
</evidence>
<dbReference type="AlphaFoldDB" id="A0A5N6QIU2"/>
<proteinExistence type="predicted"/>
<protein>
    <submittedName>
        <fullName evidence="2">Uncharacterized protein</fullName>
    </submittedName>
</protein>
<accession>A0A5N6QIU2</accession>
<dbReference type="EMBL" id="CM017321">
    <property type="protein sequence ID" value="KAE7998030.1"/>
    <property type="molecule type" value="Genomic_DNA"/>
</dbReference>
<organism evidence="2 3">
    <name type="scientific">Carpinus fangiana</name>
    <dbReference type="NCBI Taxonomy" id="176857"/>
    <lineage>
        <taxon>Eukaryota</taxon>
        <taxon>Viridiplantae</taxon>
        <taxon>Streptophyta</taxon>
        <taxon>Embryophyta</taxon>
        <taxon>Tracheophyta</taxon>
        <taxon>Spermatophyta</taxon>
        <taxon>Magnoliopsida</taxon>
        <taxon>eudicotyledons</taxon>
        <taxon>Gunneridae</taxon>
        <taxon>Pentapetalae</taxon>
        <taxon>rosids</taxon>
        <taxon>fabids</taxon>
        <taxon>Fagales</taxon>
        <taxon>Betulaceae</taxon>
        <taxon>Carpinus</taxon>
    </lineage>
</organism>
<dbReference type="OrthoDB" id="1745749at2759"/>